<keyword evidence="4 5" id="KW-0472">Membrane</keyword>
<evidence type="ECO:0000256" key="2">
    <source>
        <dbReference type="ARBA" id="ARBA00022692"/>
    </source>
</evidence>
<evidence type="ECO:0000256" key="1">
    <source>
        <dbReference type="ARBA" id="ARBA00004141"/>
    </source>
</evidence>
<name>A0ABX8J296_9BACT</name>
<keyword evidence="8" id="KW-1185">Reference proteome</keyword>
<dbReference type="Proteomes" id="UP000683557">
    <property type="component" value="Chromosome"/>
</dbReference>
<keyword evidence="7" id="KW-0436">Ligase</keyword>
<feature type="transmembrane region" description="Helical" evidence="5">
    <location>
        <begin position="187"/>
        <end position="205"/>
    </location>
</feature>
<dbReference type="PANTHER" id="PTHR37422">
    <property type="entry name" value="TEICHURONIC ACID BIOSYNTHESIS PROTEIN TUAE"/>
    <property type="match status" value="1"/>
</dbReference>
<evidence type="ECO:0000256" key="3">
    <source>
        <dbReference type="ARBA" id="ARBA00022989"/>
    </source>
</evidence>
<evidence type="ECO:0000313" key="8">
    <source>
        <dbReference type="Proteomes" id="UP000683557"/>
    </source>
</evidence>
<keyword evidence="3 5" id="KW-1133">Transmembrane helix</keyword>
<dbReference type="GO" id="GO:0016874">
    <property type="term" value="F:ligase activity"/>
    <property type="evidence" value="ECO:0007669"/>
    <property type="project" value="UniProtKB-KW"/>
</dbReference>
<dbReference type="PANTHER" id="PTHR37422:SF13">
    <property type="entry name" value="LIPOPOLYSACCHARIDE BIOSYNTHESIS PROTEIN PA4999-RELATED"/>
    <property type="match status" value="1"/>
</dbReference>
<sequence>MEAVKSAATTVDFPDAGGDLKNLELRSLLAFVRRQDLLFWAVNLYLFFEYIRPQTLYPVLDVMPYAAVAIVVSMLLLVLTKKNFVRNPAGKLFFLLLVVIFSSSIMGLSTETSLSKIYIVISWFLVYLLIANAFDTEDSFLLMMLVFLVYNFKMAQFAFRGWASIGFGFGKDGTGGGPGWFANSGEFGIEMCIFFSLSAYFFLSLRKGWPRWKQWFFGLFPAAALAGIISSSSRGAVLGALSVVCLMLFQSSRKWRALFLVALLVVVAYSVVPAEQLGRFSAVGTDATSINRMARWDKGLEMVKMYPFLGVGYANWAAADMRFFGGNGDLCHNIFIECASELGYLGLAAFLSLVFITFKNNHDTRKMVKGTEDSAFITGMAHGLDCALVGYLVTGFFVTVMYYPYFWVNLGMTVALNSAARKKIKA</sequence>
<comment type="subcellular location">
    <subcellularLocation>
        <location evidence="1">Membrane</location>
        <topology evidence="1">Multi-pass membrane protein</topology>
    </subcellularLocation>
</comment>
<dbReference type="InterPro" id="IPR007016">
    <property type="entry name" value="O-antigen_ligase-rel_domated"/>
</dbReference>
<accession>A0ABX8J296</accession>
<evidence type="ECO:0000256" key="4">
    <source>
        <dbReference type="ARBA" id="ARBA00023136"/>
    </source>
</evidence>
<feature type="transmembrane region" description="Helical" evidence="5">
    <location>
        <begin position="141"/>
        <end position="159"/>
    </location>
</feature>
<evidence type="ECO:0000313" key="7">
    <source>
        <dbReference type="EMBL" id="QWV91843.1"/>
    </source>
</evidence>
<feature type="domain" description="O-antigen ligase-related" evidence="6">
    <location>
        <begin position="223"/>
        <end position="351"/>
    </location>
</feature>
<feature type="transmembrane region" description="Helical" evidence="5">
    <location>
        <begin position="92"/>
        <end position="110"/>
    </location>
</feature>
<dbReference type="EMBL" id="CP076723">
    <property type="protein sequence ID" value="QWV91843.1"/>
    <property type="molecule type" value="Genomic_DNA"/>
</dbReference>
<feature type="transmembrane region" description="Helical" evidence="5">
    <location>
        <begin position="302"/>
        <end position="319"/>
    </location>
</feature>
<proteinExistence type="predicted"/>
<feature type="transmembrane region" description="Helical" evidence="5">
    <location>
        <begin position="255"/>
        <end position="272"/>
    </location>
</feature>
<feature type="transmembrane region" description="Helical" evidence="5">
    <location>
        <begin position="217"/>
        <end position="249"/>
    </location>
</feature>
<reference evidence="7 8" key="1">
    <citation type="submission" date="2021-06" db="EMBL/GenBank/DDBJ databases">
        <title>Gemonas diversity in paddy soil.</title>
        <authorList>
            <person name="Liu G."/>
        </authorList>
    </citation>
    <scope>NUCLEOTIDE SEQUENCE [LARGE SCALE GENOMIC DNA]</scope>
    <source>
        <strain evidence="7 8">RG10</strain>
    </source>
</reference>
<feature type="transmembrane region" description="Helical" evidence="5">
    <location>
        <begin position="334"/>
        <end position="356"/>
    </location>
</feature>
<organism evidence="7 8">
    <name type="scientific">Geomonas oryzisoli</name>
    <dbReference type="NCBI Taxonomy" id="2847992"/>
    <lineage>
        <taxon>Bacteria</taxon>
        <taxon>Pseudomonadati</taxon>
        <taxon>Thermodesulfobacteriota</taxon>
        <taxon>Desulfuromonadia</taxon>
        <taxon>Geobacterales</taxon>
        <taxon>Geobacteraceae</taxon>
        <taxon>Geomonas</taxon>
    </lineage>
</organism>
<feature type="transmembrane region" description="Helical" evidence="5">
    <location>
        <begin position="116"/>
        <end position="134"/>
    </location>
</feature>
<protein>
    <submittedName>
        <fullName evidence="7">O-antigen ligase family protein</fullName>
    </submittedName>
</protein>
<dbReference type="InterPro" id="IPR051533">
    <property type="entry name" value="WaaL-like"/>
</dbReference>
<dbReference type="RefSeq" id="WP_216798673.1">
    <property type="nucleotide sequence ID" value="NZ_CP076723.1"/>
</dbReference>
<evidence type="ECO:0000259" key="6">
    <source>
        <dbReference type="Pfam" id="PF04932"/>
    </source>
</evidence>
<gene>
    <name evidence="7" type="ORF">KP004_11425</name>
</gene>
<keyword evidence="2 5" id="KW-0812">Transmembrane</keyword>
<feature type="transmembrane region" description="Helical" evidence="5">
    <location>
        <begin position="62"/>
        <end position="80"/>
    </location>
</feature>
<dbReference type="Pfam" id="PF04932">
    <property type="entry name" value="Wzy_C"/>
    <property type="match status" value="1"/>
</dbReference>
<evidence type="ECO:0000256" key="5">
    <source>
        <dbReference type="SAM" id="Phobius"/>
    </source>
</evidence>